<evidence type="ECO:0000313" key="6">
    <source>
        <dbReference type="EMBL" id="MDN0024423.1"/>
    </source>
</evidence>
<dbReference type="PANTHER" id="PTHR43280">
    <property type="entry name" value="ARAC-FAMILY TRANSCRIPTIONAL REGULATOR"/>
    <property type="match status" value="1"/>
</dbReference>
<dbReference type="GO" id="GO:0043565">
    <property type="term" value="F:sequence-specific DNA binding"/>
    <property type="evidence" value="ECO:0007669"/>
    <property type="project" value="InterPro"/>
</dbReference>
<feature type="domain" description="HTH araC/xylS-type" evidence="4">
    <location>
        <begin position="188"/>
        <end position="286"/>
    </location>
</feature>
<reference evidence="6" key="2">
    <citation type="submission" date="2023-08" db="EMBL/GenBank/DDBJ databases">
        <title>Identification and characterization of horizontal gene transfer across gut microbiota members of farm animals based on homology search.</title>
        <authorList>
            <person name="Schwarzerova J."/>
            <person name="Nykrynova M."/>
            <person name="Jureckova K."/>
            <person name="Cejkova D."/>
            <person name="Rychlik I."/>
        </authorList>
    </citation>
    <scope>NUCLEOTIDE SEQUENCE</scope>
    <source>
        <strain evidence="6">ET15</strain>
        <strain evidence="5">ET37</strain>
    </source>
</reference>
<protein>
    <submittedName>
        <fullName evidence="6">Helix-turn-helix transcriptional regulator</fullName>
    </submittedName>
</protein>
<dbReference type="SUPFAM" id="SSF46689">
    <property type="entry name" value="Homeodomain-like"/>
    <property type="match status" value="1"/>
</dbReference>
<evidence type="ECO:0000256" key="3">
    <source>
        <dbReference type="ARBA" id="ARBA00023163"/>
    </source>
</evidence>
<dbReference type="SUPFAM" id="SSF51215">
    <property type="entry name" value="Regulatory protein AraC"/>
    <property type="match status" value="1"/>
</dbReference>
<dbReference type="EMBL" id="JAUEIE010000002">
    <property type="protein sequence ID" value="MDN0022184.1"/>
    <property type="molecule type" value="Genomic_DNA"/>
</dbReference>
<dbReference type="InterPro" id="IPR018060">
    <property type="entry name" value="HTH_AraC"/>
</dbReference>
<dbReference type="RefSeq" id="WP_289824817.1">
    <property type="nucleotide sequence ID" value="NZ_JAUEIE010000002.1"/>
</dbReference>
<evidence type="ECO:0000256" key="2">
    <source>
        <dbReference type="ARBA" id="ARBA00023125"/>
    </source>
</evidence>
<organism evidence="6 8">
    <name type="scientific">Leyella lascolaii</name>
    <dbReference type="NCBI Taxonomy" id="1776379"/>
    <lineage>
        <taxon>Bacteria</taxon>
        <taxon>Pseudomonadati</taxon>
        <taxon>Bacteroidota</taxon>
        <taxon>Bacteroidia</taxon>
        <taxon>Bacteroidales</taxon>
        <taxon>Prevotellaceae</taxon>
        <taxon>Leyella</taxon>
    </lineage>
</organism>
<evidence type="ECO:0000313" key="5">
    <source>
        <dbReference type="EMBL" id="MDN0022184.1"/>
    </source>
</evidence>
<dbReference type="InterPro" id="IPR009057">
    <property type="entry name" value="Homeodomain-like_sf"/>
</dbReference>
<proteinExistence type="predicted"/>
<evidence type="ECO:0000259" key="4">
    <source>
        <dbReference type="PROSITE" id="PS01124"/>
    </source>
</evidence>
<gene>
    <name evidence="5" type="ORF">QVN81_03975</name>
    <name evidence="6" type="ORF">QVN84_02625</name>
</gene>
<dbReference type="SMART" id="SM00342">
    <property type="entry name" value="HTH_ARAC"/>
    <property type="match status" value="1"/>
</dbReference>
<sequence length="294" mass="33969">MEKSNLKNMEGWDGIAYNDGELAFFDNMRDMPTFAFPIQLEMYVIVLVTNGRATVKINGTTYEAKKDDLFICPPNNIVDSGMMSIDFQGHCICISCSYIQHAIPLAENSWDIKVLFENNPVCTLQPEEAKIFCQYYDLLSTKTQYSSVRQKRVIGTIMLALIYDMHIVLERVVQHNLRPFTSRETLFKRFIDLIESTYPKPRSVSYYAERLNVTPKYFSYVCNQAGGQKATDIIDQYVVKDIVYMMNHTQKSIKEIACELDFPNLSFFGKYVKKHLGVSPKNYREQAIKRNANN</sequence>
<evidence type="ECO:0000313" key="8">
    <source>
        <dbReference type="Proteomes" id="UP001168478"/>
    </source>
</evidence>
<name>A0AAW7JEW2_9BACT</name>
<comment type="caution">
    <text evidence="6">The sequence shown here is derived from an EMBL/GenBank/DDBJ whole genome shotgun (WGS) entry which is preliminary data.</text>
</comment>
<dbReference type="InterPro" id="IPR037923">
    <property type="entry name" value="HTH-like"/>
</dbReference>
<reference evidence="6" key="1">
    <citation type="submission" date="2023-06" db="EMBL/GenBank/DDBJ databases">
        <authorList>
            <person name="Zeman M."/>
            <person name="Kubasova T."/>
            <person name="Jahodarova E."/>
            <person name="Nykrynova M."/>
            <person name="Rychlik I."/>
        </authorList>
    </citation>
    <scope>NUCLEOTIDE SEQUENCE</scope>
    <source>
        <strain evidence="6">ET15</strain>
        <strain evidence="5">ET37</strain>
    </source>
</reference>
<dbReference type="AlphaFoldDB" id="A0AAW7JEW2"/>
<dbReference type="InterPro" id="IPR003313">
    <property type="entry name" value="AraC-bd"/>
</dbReference>
<accession>A0AAW7JEW2</accession>
<keyword evidence="3" id="KW-0804">Transcription</keyword>
<dbReference type="Proteomes" id="UP001168478">
    <property type="component" value="Unassembled WGS sequence"/>
</dbReference>
<dbReference type="EMBL" id="JAUEIF010000002">
    <property type="protein sequence ID" value="MDN0024423.1"/>
    <property type="molecule type" value="Genomic_DNA"/>
</dbReference>
<keyword evidence="7" id="KW-1185">Reference proteome</keyword>
<evidence type="ECO:0000256" key="1">
    <source>
        <dbReference type="ARBA" id="ARBA00023015"/>
    </source>
</evidence>
<dbReference type="Gene3D" id="1.10.10.60">
    <property type="entry name" value="Homeodomain-like"/>
    <property type="match status" value="1"/>
</dbReference>
<dbReference type="GO" id="GO:0003700">
    <property type="term" value="F:DNA-binding transcription factor activity"/>
    <property type="evidence" value="ECO:0007669"/>
    <property type="project" value="InterPro"/>
</dbReference>
<dbReference type="Pfam" id="PF12833">
    <property type="entry name" value="HTH_18"/>
    <property type="match status" value="1"/>
</dbReference>
<keyword evidence="2" id="KW-0238">DNA-binding</keyword>
<dbReference type="Pfam" id="PF02311">
    <property type="entry name" value="AraC_binding"/>
    <property type="match status" value="1"/>
</dbReference>
<dbReference type="Proteomes" id="UP001167831">
    <property type="component" value="Unassembled WGS sequence"/>
</dbReference>
<keyword evidence="1" id="KW-0805">Transcription regulation</keyword>
<dbReference type="PANTHER" id="PTHR43280:SF32">
    <property type="entry name" value="TRANSCRIPTIONAL REGULATORY PROTEIN"/>
    <property type="match status" value="1"/>
</dbReference>
<evidence type="ECO:0000313" key="7">
    <source>
        <dbReference type="Proteomes" id="UP001167831"/>
    </source>
</evidence>
<dbReference type="PROSITE" id="PS01124">
    <property type="entry name" value="HTH_ARAC_FAMILY_2"/>
    <property type="match status" value="1"/>
</dbReference>